<dbReference type="Gramene" id="PVH62350">
    <property type="protein sequence ID" value="PVH62350"/>
    <property type="gene ID" value="PAHAL_3G269700"/>
</dbReference>
<organism evidence="2">
    <name type="scientific">Panicum hallii</name>
    <dbReference type="NCBI Taxonomy" id="206008"/>
    <lineage>
        <taxon>Eukaryota</taxon>
        <taxon>Viridiplantae</taxon>
        <taxon>Streptophyta</taxon>
        <taxon>Embryophyta</taxon>
        <taxon>Tracheophyta</taxon>
        <taxon>Spermatophyta</taxon>
        <taxon>Magnoliopsida</taxon>
        <taxon>Liliopsida</taxon>
        <taxon>Poales</taxon>
        <taxon>Poaceae</taxon>
        <taxon>PACMAD clade</taxon>
        <taxon>Panicoideae</taxon>
        <taxon>Panicodae</taxon>
        <taxon>Paniceae</taxon>
        <taxon>Panicinae</taxon>
        <taxon>Panicum</taxon>
        <taxon>Panicum sect. Panicum</taxon>
    </lineage>
</organism>
<accession>A0A2T8KJJ2</accession>
<reference evidence="2" key="1">
    <citation type="submission" date="2018-04" db="EMBL/GenBank/DDBJ databases">
        <title>WGS assembly of Panicum hallii.</title>
        <authorList>
            <person name="Lovell J."/>
            <person name="Jenkins J."/>
            <person name="Lowry D."/>
            <person name="Mamidi S."/>
            <person name="Sreedasyam A."/>
            <person name="Weng X."/>
            <person name="Barry K."/>
            <person name="Bonette J."/>
            <person name="Campitelli B."/>
            <person name="Daum C."/>
            <person name="Gordon S."/>
            <person name="Gould B."/>
            <person name="Lipzen A."/>
            <person name="Macqueen A."/>
            <person name="Palacio-Mejia J."/>
            <person name="Plott C."/>
            <person name="Shakirov E."/>
            <person name="Shu S."/>
            <person name="Yoshinaga Y."/>
            <person name="Zane M."/>
            <person name="Rokhsar D."/>
            <person name="Grimwood J."/>
            <person name="Schmutz J."/>
            <person name="Juenger T."/>
        </authorList>
    </citation>
    <scope>NUCLEOTIDE SEQUENCE [LARGE SCALE GENOMIC DNA]</scope>
    <source>
        <strain evidence="2">FIL2</strain>
    </source>
</reference>
<proteinExistence type="predicted"/>
<feature type="compositionally biased region" description="Pro residues" evidence="1">
    <location>
        <begin position="13"/>
        <end position="25"/>
    </location>
</feature>
<dbReference type="Proteomes" id="UP000243499">
    <property type="component" value="Chromosome 3"/>
</dbReference>
<evidence type="ECO:0000256" key="1">
    <source>
        <dbReference type="SAM" id="MobiDB-lite"/>
    </source>
</evidence>
<dbReference type="EMBL" id="CM008048">
    <property type="protein sequence ID" value="PVH62350.1"/>
    <property type="molecule type" value="Genomic_DNA"/>
</dbReference>
<gene>
    <name evidence="2" type="ORF">PAHAL_3G269700</name>
</gene>
<evidence type="ECO:0000313" key="2">
    <source>
        <dbReference type="EMBL" id="PVH62350.1"/>
    </source>
</evidence>
<sequence length="113" mass="11886">MLAATLGSQFNLPPLPSPPPPPPNFVPFVRVPSPQVDSTSTHPRGVSASPSTPSLAPRNISGGDCGSGYNITEPIKIEDSFSSAERADEITVIFSSASKADENSCIFVSCRRK</sequence>
<feature type="region of interest" description="Disordered" evidence="1">
    <location>
        <begin position="1"/>
        <end position="67"/>
    </location>
</feature>
<feature type="compositionally biased region" description="Polar residues" evidence="1">
    <location>
        <begin position="35"/>
        <end position="54"/>
    </location>
</feature>
<dbReference type="AlphaFoldDB" id="A0A2T8KJJ2"/>
<protein>
    <submittedName>
        <fullName evidence="2">Uncharacterized protein</fullName>
    </submittedName>
</protein>
<name>A0A2T8KJJ2_9POAL</name>